<reference evidence="3" key="1">
    <citation type="submission" date="2019-02" db="EMBL/GenBank/DDBJ databases">
        <authorList>
            <person name="Gruber-Vodicka R. H."/>
            <person name="Seah K. B. B."/>
        </authorList>
    </citation>
    <scope>NUCLEOTIDE SEQUENCE</scope>
    <source>
        <strain evidence="3">BECK_BZ106</strain>
    </source>
</reference>
<proteinExistence type="predicted"/>
<sequence>MKQSREFETFLDTFGQLEDPRVERSKLYPMNEVLLVSVCGIAAGCDGWNDIELFGKQRLDFLRQYLPFEHGIPSDDTLRRFFRAVDLQRFEQLFMQWIGQWHTFSTGATPHIAIDGKTLRGSVDGAHKALHLVSAYASETRLVLGQLKVNDKSNEITAIPMLLNALDLRGATLTLDAMGCQYKIADQIIASGGDYIFGLKGNQGTLHDDVMTWFQEPPKHANLEILEHCDKGHGRLEMRKIIVTGDVDWLHQRHPQWKSIRCIICVEATRQVGQKISTERRYYISSNGNAAEKLLLMIRAHWGIENSLHWVLDMSFGEDQSRIRKGNAPGNIAVIRHAVLNAIRLTKPKHLSIKQMRKLAGWDNCTMAKILQAIV</sequence>
<gene>
    <name evidence="3" type="ORF">BECKFW1821B_GA0114236_12491</name>
</gene>
<dbReference type="InterPro" id="IPR032806">
    <property type="entry name" value="YbfD_N"/>
</dbReference>
<dbReference type="GO" id="GO:0006313">
    <property type="term" value="P:DNA transposition"/>
    <property type="evidence" value="ECO:0007669"/>
    <property type="project" value="InterPro"/>
</dbReference>
<dbReference type="NCBIfam" id="NF033564">
    <property type="entry name" value="transpos_ISAs1"/>
    <property type="match status" value="1"/>
</dbReference>
<dbReference type="GO" id="GO:0004803">
    <property type="term" value="F:transposase activity"/>
    <property type="evidence" value="ECO:0007669"/>
    <property type="project" value="InterPro"/>
</dbReference>
<dbReference type="PANTHER" id="PTHR30298">
    <property type="entry name" value="H REPEAT-ASSOCIATED PREDICTED TRANSPOSASE"/>
    <property type="match status" value="1"/>
</dbReference>
<dbReference type="InterPro" id="IPR047647">
    <property type="entry name" value="ISAs1_transpos"/>
</dbReference>
<evidence type="ECO:0000259" key="2">
    <source>
        <dbReference type="Pfam" id="PF13808"/>
    </source>
</evidence>
<evidence type="ECO:0000259" key="1">
    <source>
        <dbReference type="Pfam" id="PF01609"/>
    </source>
</evidence>
<dbReference type="EMBL" id="CAADFD010000249">
    <property type="protein sequence ID" value="VFJ72047.1"/>
    <property type="molecule type" value="Genomic_DNA"/>
</dbReference>
<feature type="domain" description="H repeat-associated protein N-terminal" evidence="2">
    <location>
        <begin position="12"/>
        <end position="98"/>
    </location>
</feature>
<dbReference type="PANTHER" id="PTHR30298:SF0">
    <property type="entry name" value="PROTEIN YBFL-RELATED"/>
    <property type="match status" value="1"/>
</dbReference>
<evidence type="ECO:0000313" key="3">
    <source>
        <dbReference type="EMBL" id="VFJ72047.1"/>
    </source>
</evidence>
<dbReference type="Pfam" id="PF01609">
    <property type="entry name" value="DDE_Tnp_1"/>
    <property type="match status" value="1"/>
</dbReference>
<dbReference type="InterPro" id="IPR051698">
    <property type="entry name" value="Transposase_11-like"/>
</dbReference>
<accession>A0A450TTN6</accession>
<dbReference type="AlphaFoldDB" id="A0A450TTN6"/>
<dbReference type="Pfam" id="PF13808">
    <property type="entry name" value="DDE_Tnp_1_assoc"/>
    <property type="match status" value="1"/>
</dbReference>
<name>A0A450TTN6_9GAMM</name>
<dbReference type="GO" id="GO:0003677">
    <property type="term" value="F:DNA binding"/>
    <property type="evidence" value="ECO:0007669"/>
    <property type="project" value="InterPro"/>
</dbReference>
<protein>
    <submittedName>
        <fullName evidence="3">Predicted transposase YbfD/YdcC associated with H repeats</fullName>
    </submittedName>
</protein>
<dbReference type="InterPro" id="IPR002559">
    <property type="entry name" value="Transposase_11"/>
</dbReference>
<feature type="domain" description="Transposase IS4-like" evidence="1">
    <location>
        <begin position="109"/>
        <end position="341"/>
    </location>
</feature>
<organism evidence="3">
    <name type="scientific">Candidatus Kentrum sp. FW</name>
    <dbReference type="NCBI Taxonomy" id="2126338"/>
    <lineage>
        <taxon>Bacteria</taxon>
        <taxon>Pseudomonadati</taxon>
        <taxon>Pseudomonadota</taxon>
        <taxon>Gammaproteobacteria</taxon>
        <taxon>Candidatus Kentrum</taxon>
    </lineage>
</organism>